<protein>
    <submittedName>
        <fullName evidence="3">Uncharacterized protein</fullName>
    </submittedName>
</protein>
<evidence type="ECO:0000313" key="5">
    <source>
        <dbReference type="Proteomes" id="UP000663873"/>
    </source>
</evidence>
<dbReference type="EMBL" id="CAJNYT010001940">
    <property type="protein sequence ID" value="CAF3437772.1"/>
    <property type="molecule type" value="Genomic_DNA"/>
</dbReference>
<sequence>MQQYLVVVDVPEHPHQLQNRTMPYVMKKARHTKIFLLSLILSYRNHINKNNQDDSTDYNTNKTARISPIVHYWRASYWYNTGSIAQQINQSVQMHYNLSTMYKIFEVNIEMATEQLGVFVTTSSLTRTYSSTIIIRPTTTITKFL</sequence>
<dbReference type="EMBL" id="CAJNXB010002745">
    <property type="protein sequence ID" value="CAF3274059.1"/>
    <property type="molecule type" value="Genomic_DNA"/>
</dbReference>
<name>A0A820Z0S1_9BILA</name>
<keyword evidence="5" id="KW-1185">Reference proteome</keyword>
<dbReference type="EMBL" id="CAJOBR010027548">
    <property type="protein sequence ID" value="CAF4976886.1"/>
    <property type="molecule type" value="Genomic_DNA"/>
</dbReference>
<dbReference type="Proteomes" id="UP000663825">
    <property type="component" value="Unassembled WGS sequence"/>
</dbReference>
<evidence type="ECO:0000313" key="4">
    <source>
        <dbReference type="EMBL" id="CAF4976886.1"/>
    </source>
</evidence>
<evidence type="ECO:0000313" key="2">
    <source>
        <dbReference type="EMBL" id="CAF3437772.1"/>
    </source>
</evidence>
<dbReference type="Proteomes" id="UP000663848">
    <property type="component" value="Unassembled WGS sequence"/>
</dbReference>
<gene>
    <name evidence="2" type="ORF">GRG538_LOCUS13210</name>
    <name evidence="4" type="ORF">QYT958_LOCUS35773</name>
    <name evidence="1" type="ORF">TIS948_LOCUS16497</name>
    <name evidence="3" type="ORF">UJA718_LOCUS29517</name>
</gene>
<proteinExistence type="predicted"/>
<dbReference type="EMBL" id="CAJOBP010009496">
    <property type="protein sequence ID" value="CAF4553563.1"/>
    <property type="molecule type" value="Genomic_DNA"/>
</dbReference>
<dbReference type="Proteomes" id="UP000663872">
    <property type="component" value="Unassembled WGS sequence"/>
</dbReference>
<reference evidence="3" key="1">
    <citation type="submission" date="2021-02" db="EMBL/GenBank/DDBJ databases">
        <authorList>
            <person name="Nowell W R."/>
        </authorList>
    </citation>
    <scope>NUCLEOTIDE SEQUENCE</scope>
</reference>
<dbReference type="Proteomes" id="UP000663873">
    <property type="component" value="Unassembled WGS sequence"/>
</dbReference>
<evidence type="ECO:0000313" key="3">
    <source>
        <dbReference type="EMBL" id="CAF4553563.1"/>
    </source>
</evidence>
<dbReference type="AlphaFoldDB" id="A0A820Z0S1"/>
<comment type="caution">
    <text evidence="3">The sequence shown here is derived from an EMBL/GenBank/DDBJ whole genome shotgun (WGS) entry which is preliminary data.</text>
</comment>
<organism evidence="3 5">
    <name type="scientific">Rotaria socialis</name>
    <dbReference type="NCBI Taxonomy" id="392032"/>
    <lineage>
        <taxon>Eukaryota</taxon>
        <taxon>Metazoa</taxon>
        <taxon>Spiralia</taxon>
        <taxon>Gnathifera</taxon>
        <taxon>Rotifera</taxon>
        <taxon>Eurotatoria</taxon>
        <taxon>Bdelloidea</taxon>
        <taxon>Philodinida</taxon>
        <taxon>Philodinidae</taxon>
        <taxon>Rotaria</taxon>
    </lineage>
</organism>
<evidence type="ECO:0000313" key="1">
    <source>
        <dbReference type="EMBL" id="CAF3274059.1"/>
    </source>
</evidence>
<accession>A0A820Z0S1</accession>